<evidence type="ECO:0000313" key="1">
    <source>
        <dbReference type="EMBL" id="SBT35246.1"/>
    </source>
</evidence>
<keyword evidence="1" id="KW-0808">Transferase</keyword>
<reference evidence="1" key="1">
    <citation type="submission" date="2016-05" db="EMBL/GenBank/DDBJ databases">
        <authorList>
            <person name="Lavstsen T."/>
            <person name="Jespersen J.S."/>
        </authorList>
    </citation>
    <scope>NUCLEOTIDE SEQUENCE [LARGE SCALE GENOMIC DNA]</scope>
</reference>
<accession>A0A1A8YUM1</accession>
<dbReference type="GO" id="GO:0016740">
    <property type="term" value="F:transferase activity"/>
    <property type="evidence" value="ECO:0007669"/>
    <property type="project" value="UniProtKB-KW"/>
</dbReference>
<evidence type="ECO:0000313" key="4">
    <source>
        <dbReference type="Proteomes" id="UP000078555"/>
    </source>
</evidence>
<sequence length="79" mass="9407">MRDHWKNVITTEILWTAERCFVVHCTVRSVCAERGGFRLSDTALWSEEEEKTGIKTFFEWMIIDKRRLKKSNSENQVNN</sequence>
<dbReference type="EMBL" id="FLRD01000080">
    <property type="protein sequence ID" value="SBT35246.1"/>
    <property type="molecule type" value="Genomic_DNA"/>
</dbReference>
<keyword evidence="4" id="KW-1185">Reference proteome</keyword>
<reference evidence="3 4" key="2">
    <citation type="submission" date="2016-05" db="EMBL/GenBank/DDBJ databases">
        <authorList>
            <person name="Naeem Raeece"/>
        </authorList>
    </citation>
    <scope>NUCLEOTIDE SEQUENCE [LARGE SCALE GENOMIC DNA]</scope>
</reference>
<protein>
    <submittedName>
        <fullName evidence="1">Palmitoyltransferase, putative (DHHC3)</fullName>
    </submittedName>
</protein>
<evidence type="ECO:0000313" key="3">
    <source>
        <dbReference type="Proteomes" id="UP000078550"/>
    </source>
</evidence>
<dbReference type="Proteomes" id="UP000078555">
    <property type="component" value="Unassembled WGS sequence"/>
</dbReference>
<organism evidence="1 4">
    <name type="scientific">Plasmodium ovale wallikeri</name>
    <dbReference type="NCBI Taxonomy" id="864142"/>
    <lineage>
        <taxon>Eukaryota</taxon>
        <taxon>Sar</taxon>
        <taxon>Alveolata</taxon>
        <taxon>Apicomplexa</taxon>
        <taxon>Aconoidasida</taxon>
        <taxon>Haemosporida</taxon>
        <taxon>Plasmodiidae</taxon>
        <taxon>Plasmodium</taxon>
        <taxon>Plasmodium (Plasmodium)</taxon>
    </lineage>
</organism>
<dbReference type="AlphaFoldDB" id="A0A1A8YUM1"/>
<name>A0A1A8YUM1_PLAOA</name>
<evidence type="ECO:0000313" key="2">
    <source>
        <dbReference type="EMBL" id="SBT35701.1"/>
    </source>
</evidence>
<dbReference type="EMBL" id="FLRE01000105">
    <property type="protein sequence ID" value="SBT35701.1"/>
    <property type="molecule type" value="Genomic_DNA"/>
</dbReference>
<proteinExistence type="predicted"/>
<dbReference type="Proteomes" id="UP000078550">
    <property type="component" value="Unassembled WGS sequence"/>
</dbReference>
<gene>
    <name evidence="1" type="ORF">POVWA1_026350</name>
    <name evidence="2" type="ORF">POVWA2_026350</name>
</gene>